<accession>S7TPE6</accession>
<evidence type="ECO:0000313" key="1">
    <source>
        <dbReference type="EMBL" id="EPR38766.1"/>
    </source>
</evidence>
<keyword evidence="2" id="KW-1185">Reference proteome</keyword>
<protein>
    <submittedName>
        <fullName evidence="1">Uncharacterized protein</fullName>
    </submittedName>
</protein>
<comment type="caution">
    <text evidence="1">The sequence shown here is derived from an EMBL/GenBank/DDBJ whole genome shotgun (WGS) entry which is preliminary data.</text>
</comment>
<gene>
    <name evidence="1" type="ORF">dsmv_0176</name>
</gene>
<reference evidence="1 2" key="1">
    <citation type="journal article" date="2013" name="Genome Announc.">
        <title>Draft genome sequences for three mercury-methylating, sulfate-reducing bacteria.</title>
        <authorList>
            <person name="Brown S.D."/>
            <person name="Hurt R.A.Jr."/>
            <person name="Gilmour C.C."/>
            <person name="Elias D.A."/>
        </authorList>
    </citation>
    <scope>NUCLEOTIDE SEQUENCE [LARGE SCALE GENOMIC DNA]</scope>
    <source>
        <strain evidence="1 2">DSM 2059</strain>
    </source>
</reference>
<dbReference type="EMBL" id="ATHJ01000094">
    <property type="protein sequence ID" value="EPR38766.1"/>
    <property type="molecule type" value="Genomic_DNA"/>
</dbReference>
<organism evidence="1 2">
    <name type="scientific">Desulfococcus multivorans DSM 2059</name>
    <dbReference type="NCBI Taxonomy" id="1121405"/>
    <lineage>
        <taxon>Bacteria</taxon>
        <taxon>Pseudomonadati</taxon>
        <taxon>Thermodesulfobacteriota</taxon>
        <taxon>Desulfobacteria</taxon>
        <taxon>Desulfobacterales</taxon>
        <taxon>Desulfococcaceae</taxon>
        <taxon>Desulfococcus</taxon>
    </lineage>
</organism>
<sequence>MENKFIKFNPRFWGYDFTCKICGKIGSADGEAPVNARITMIEHGWRFIEENEAFIPVCASCEKKCPSLCFREEAG</sequence>
<dbReference type="Proteomes" id="UP000014977">
    <property type="component" value="Unassembled WGS sequence"/>
</dbReference>
<evidence type="ECO:0000313" key="2">
    <source>
        <dbReference type="Proteomes" id="UP000014977"/>
    </source>
</evidence>
<proteinExistence type="predicted"/>
<dbReference type="RefSeq" id="WP_020876838.1">
    <property type="nucleotide sequence ID" value="NZ_ATHJ01000094.1"/>
</dbReference>
<dbReference type="AlphaFoldDB" id="S7TPE6"/>
<name>S7TPE6_DESML</name>